<reference evidence="4" key="2">
    <citation type="submission" date="2021-01" db="EMBL/GenBank/DDBJ databases">
        <authorList>
            <person name="Schikora-Tamarit M.A."/>
        </authorList>
    </citation>
    <scope>NUCLEOTIDE SEQUENCE</scope>
    <source>
        <strain evidence="4">CBS6341</strain>
    </source>
</reference>
<feature type="compositionally biased region" description="Polar residues" evidence="3">
    <location>
        <begin position="1"/>
        <end position="17"/>
    </location>
</feature>
<dbReference type="GO" id="GO:0031490">
    <property type="term" value="F:chromatin DNA binding"/>
    <property type="evidence" value="ECO:0007669"/>
    <property type="project" value="TreeGrafter"/>
</dbReference>
<evidence type="ECO:0008006" key="6">
    <source>
        <dbReference type="Google" id="ProtNLM"/>
    </source>
</evidence>
<comment type="caution">
    <text evidence="4">The sequence shown here is derived from an EMBL/GenBank/DDBJ whole genome shotgun (WGS) entry which is preliminary data.</text>
</comment>
<evidence type="ECO:0000313" key="4">
    <source>
        <dbReference type="EMBL" id="KAH3673497.1"/>
    </source>
</evidence>
<proteinExistence type="predicted"/>
<keyword evidence="2" id="KW-0804">Transcription</keyword>
<name>A0A9P8PLB6_9ASCO</name>
<dbReference type="PANTHER" id="PTHR22597">
    <property type="entry name" value="POLYCOMB GROUP PROTEIN"/>
    <property type="match status" value="1"/>
</dbReference>
<keyword evidence="5" id="KW-1185">Reference proteome</keyword>
<feature type="compositionally biased region" description="Acidic residues" evidence="3">
    <location>
        <begin position="86"/>
        <end position="116"/>
    </location>
</feature>
<dbReference type="InterPro" id="IPR013933">
    <property type="entry name" value="CRC_Rsc7/Swp82"/>
</dbReference>
<evidence type="ECO:0000313" key="5">
    <source>
        <dbReference type="Proteomes" id="UP000769528"/>
    </source>
</evidence>
<feature type="compositionally biased region" description="Basic and acidic residues" evidence="3">
    <location>
        <begin position="117"/>
        <end position="127"/>
    </location>
</feature>
<feature type="compositionally biased region" description="Acidic residues" evidence="3">
    <location>
        <begin position="36"/>
        <end position="61"/>
    </location>
</feature>
<dbReference type="PANTHER" id="PTHR22597:SF3">
    <property type="entry name" value="CHROMATIN STRUCTURE-REMODELING COMPLEX SUBUNIT RSC7"/>
    <property type="match status" value="1"/>
</dbReference>
<keyword evidence="1" id="KW-0805">Transcription regulation</keyword>
<evidence type="ECO:0000256" key="1">
    <source>
        <dbReference type="ARBA" id="ARBA00023015"/>
    </source>
</evidence>
<sequence>MLLVSNRSVDITENIEPQNDEFQENKPIVNSATGDSDVDDQDAVVEEDVEEEEEEEEEYQEELPPRKRGRRRKITPDVKTNLDDLPNVDDEDEDHVEDEEEDEEEEEEVDEEEDDTVSDKKSLDKPIVRKGKRGRKPLLNTPEPITDSNKDYDIVDDEYNLSEDEEGETKISKNGELYGNRKFRVRTFKVIGRGEKLYMLSTEPARCMGFRDSYLLFQKHRLLHKIVLSSEEKFDLIDRDIIPHSYKGRVIGLVTARSVFREFGAKIIVGGKTIIDDYYVTKLKKRGVIEGEIADPNDIIPNKGEIYNTNQYVAWLGASAYYLHGLQNSQQPQHPLQYNYSNENLSRLESLELKSVKALRGTNAINEENWMYLHAHAVRDTDRFLFEEREGLFKGLKDPYTGVLFVPNSTQPTRVKYKTFKESNNNHKLIYETLIAENNLIKHTGLKNVPLEIFDGIVDEDVKQAILRQQEFERSA</sequence>
<evidence type="ECO:0000256" key="2">
    <source>
        <dbReference type="ARBA" id="ARBA00023163"/>
    </source>
</evidence>
<accession>A0A9P8PLB6</accession>
<dbReference type="Pfam" id="PF08624">
    <property type="entry name" value="CRC_subunit"/>
    <property type="match status" value="1"/>
</dbReference>
<reference evidence="4" key="1">
    <citation type="journal article" date="2021" name="Open Biol.">
        <title>Shared evolutionary footprints suggest mitochondrial oxidative damage underlies multiple complex I losses in fungi.</title>
        <authorList>
            <person name="Schikora-Tamarit M.A."/>
            <person name="Marcet-Houben M."/>
            <person name="Nosek J."/>
            <person name="Gabaldon T."/>
        </authorList>
    </citation>
    <scope>NUCLEOTIDE SEQUENCE</scope>
    <source>
        <strain evidence="4">CBS6341</strain>
    </source>
</reference>
<dbReference type="OrthoDB" id="5598844at2759"/>
<evidence type="ECO:0000256" key="3">
    <source>
        <dbReference type="SAM" id="MobiDB-lite"/>
    </source>
</evidence>
<dbReference type="GO" id="GO:0016586">
    <property type="term" value="C:RSC-type complex"/>
    <property type="evidence" value="ECO:0007669"/>
    <property type="project" value="TreeGrafter"/>
</dbReference>
<dbReference type="AlphaFoldDB" id="A0A9P8PLB6"/>
<dbReference type="EMBL" id="JAEUBF010000974">
    <property type="protein sequence ID" value="KAH3673497.1"/>
    <property type="molecule type" value="Genomic_DNA"/>
</dbReference>
<dbReference type="Proteomes" id="UP000769528">
    <property type="component" value="Unassembled WGS sequence"/>
</dbReference>
<organism evidence="4 5">
    <name type="scientific">Wickerhamomyces mucosus</name>
    <dbReference type="NCBI Taxonomy" id="1378264"/>
    <lineage>
        <taxon>Eukaryota</taxon>
        <taxon>Fungi</taxon>
        <taxon>Dikarya</taxon>
        <taxon>Ascomycota</taxon>
        <taxon>Saccharomycotina</taxon>
        <taxon>Saccharomycetes</taxon>
        <taxon>Phaffomycetales</taxon>
        <taxon>Wickerhamomycetaceae</taxon>
        <taxon>Wickerhamomyces</taxon>
    </lineage>
</organism>
<gene>
    <name evidence="4" type="ORF">WICMUC_003603</name>
</gene>
<protein>
    <recommendedName>
        <fullName evidence="6">Chromatin structure-remodeling complex protein RSC7</fullName>
    </recommendedName>
</protein>
<feature type="region of interest" description="Disordered" evidence="3">
    <location>
        <begin position="1"/>
        <end position="153"/>
    </location>
</feature>